<dbReference type="AlphaFoldDB" id="A0A0M6XS90"/>
<evidence type="ECO:0000313" key="3">
    <source>
        <dbReference type="Proteomes" id="UP000048908"/>
    </source>
</evidence>
<evidence type="ECO:0000313" key="2">
    <source>
        <dbReference type="EMBL" id="CTQ33532.1"/>
    </source>
</evidence>
<sequence length="184" mass="19195">MKNIALLAALALSASPALAQDGALSADDARAFLEPLSEQAQEAVANGNWQGIQSWMAEHVADEAPIYMSGEFVSSKGPSMTFTGSMKGEDLQAFASRGMGGPQNGGMNTVEDYTLELRIMDIWELADGQVAAAVAFYEHGLIPEGADAPMTGAFSSATECALRMSGGGDDVKIELANCTIDANL</sequence>
<feature type="signal peptide" evidence="1">
    <location>
        <begin position="1"/>
        <end position="19"/>
    </location>
</feature>
<dbReference type="STRING" id="282197.SAMN04488517_102361"/>
<evidence type="ECO:0000256" key="1">
    <source>
        <dbReference type="SAM" id="SignalP"/>
    </source>
</evidence>
<dbReference type="EMBL" id="CXPG01000020">
    <property type="protein sequence ID" value="CTQ33532.1"/>
    <property type="molecule type" value="Genomic_DNA"/>
</dbReference>
<proteinExistence type="predicted"/>
<protein>
    <recommendedName>
        <fullName evidence="4">SnoaL-like domain protein</fullName>
    </recommendedName>
</protein>
<evidence type="ECO:0008006" key="4">
    <source>
        <dbReference type="Google" id="ProtNLM"/>
    </source>
</evidence>
<gene>
    <name evidence="2" type="ORF">JAN5088_02314</name>
</gene>
<reference evidence="2 3" key="1">
    <citation type="submission" date="2015-07" db="EMBL/GenBank/DDBJ databases">
        <authorList>
            <person name="Noorani M."/>
        </authorList>
    </citation>
    <scope>NUCLEOTIDE SEQUENCE [LARGE SCALE GENOMIC DNA]</scope>
    <source>
        <strain evidence="2 3">CECT 5088</strain>
    </source>
</reference>
<keyword evidence="3" id="KW-1185">Reference proteome</keyword>
<accession>A0A0M6XS90</accession>
<feature type="chain" id="PRO_5005807015" description="SnoaL-like domain protein" evidence="1">
    <location>
        <begin position="20"/>
        <end position="184"/>
    </location>
</feature>
<dbReference type="OrthoDB" id="7865622at2"/>
<dbReference type="Proteomes" id="UP000048908">
    <property type="component" value="Unassembled WGS sequence"/>
</dbReference>
<name>A0A0M6XS90_9RHOB</name>
<organism evidence="2 3">
    <name type="scientific">Jannaschia rubra</name>
    <dbReference type="NCBI Taxonomy" id="282197"/>
    <lineage>
        <taxon>Bacteria</taxon>
        <taxon>Pseudomonadati</taxon>
        <taxon>Pseudomonadota</taxon>
        <taxon>Alphaproteobacteria</taxon>
        <taxon>Rhodobacterales</taxon>
        <taxon>Roseobacteraceae</taxon>
        <taxon>Jannaschia</taxon>
    </lineage>
</organism>
<dbReference type="RefSeq" id="WP_055682932.1">
    <property type="nucleotide sequence ID" value="NZ_CXPG01000020.1"/>
</dbReference>
<keyword evidence="1" id="KW-0732">Signal</keyword>